<dbReference type="InterPro" id="IPR000073">
    <property type="entry name" value="AB_hydrolase_1"/>
</dbReference>
<dbReference type="InterPro" id="IPR050266">
    <property type="entry name" value="AB_hydrolase_sf"/>
</dbReference>
<dbReference type="AlphaFoldDB" id="A0A7W3V0W3"/>
<name>A0A7W3V0W3_9GAMM</name>
<dbReference type="Gene3D" id="3.40.50.1820">
    <property type="entry name" value="alpha/beta hydrolase"/>
    <property type="match status" value="1"/>
</dbReference>
<dbReference type="PANTHER" id="PTHR43798:SF24">
    <property type="entry name" value="CIS-3-ALKYL-4-ALKYLOXETAN-2-ONE DECARBOXYLASE"/>
    <property type="match status" value="1"/>
</dbReference>
<dbReference type="GO" id="GO:0016020">
    <property type="term" value="C:membrane"/>
    <property type="evidence" value="ECO:0007669"/>
    <property type="project" value="TreeGrafter"/>
</dbReference>
<sequence length="330" mass="36894">MGLAAGLKARPAALCSGVGDYNARLLSSSCVIALSRYPGYPDQTARFQVRPGVWMNYIDAGPREGEVIVMLHGNPSWSYLWRHLVNGLSDQYRCIVPDHIGMGLSDKPDDSVYDYTLQSRVDDLGALLAHLGVDGPITLAVHDWGGMIGFGWALSHQQQVKRLVITNTAAFPTPADKAMPWQIAMGRHWKIGEWFIRSFNAFSSGASWLGVSRRMPADVRRAYVAPYNNWDNRISTIRFMQDIPLGPEDRGWSLLTRAGQALPSYADRPAFIAWGLRDICFDYPFLRTFKKALPNAQVMAFEDANHYVLEDKHEVIVPAVRQFLADNPIG</sequence>
<dbReference type="Pfam" id="PF00561">
    <property type="entry name" value="Abhydrolase_1"/>
    <property type="match status" value="1"/>
</dbReference>
<dbReference type="InterPro" id="IPR029058">
    <property type="entry name" value="AB_hydrolase_fold"/>
</dbReference>
<evidence type="ECO:0000313" key="2">
    <source>
        <dbReference type="EMBL" id="MBB1117474.1"/>
    </source>
</evidence>
<organism evidence="2 3">
    <name type="scientific">Stenotrophomonas koreensis</name>
    <dbReference type="NCBI Taxonomy" id="266128"/>
    <lineage>
        <taxon>Bacteria</taxon>
        <taxon>Pseudomonadati</taxon>
        <taxon>Pseudomonadota</taxon>
        <taxon>Gammaproteobacteria</taxon>
        <taxon>Lysobacterales</taxon>
        <taxon>Lysobacteraceae</taxon>
        <taxon>Stenotrophomonas</taxon>
    </lineage>
</organism>
<feature type="domain" description="AB hydrolase-1" evidence="1">
    <location>
        <begin position="67"/>
        <end position="312"/>
    </location>
</feature>
<protein>
    <submittedName>
        <fullName evidence="2">Alpha/beta fold hydrolase</fullName>
    </submittedName>
</protein>
<dbReference type="Proteomes" id="UP000550609">
    <property type="component" value="Unassembled WGS sequence"/>
</dbReference>
<evidence type="ECO:0000313" key="3">
    <source>
        <dbReference type="Proteomes" id="UP000550609"/>
    </source>
</evidence>
<evidence type="ECO:0000259" key="1">
    <source>
        <dbReference type="Pfam" id="PF00561"/>
    </source>
</evidence>
<dbReference type="PRINTS" id="PR00412">
    <property type="entry name" value="EPOXHYDRLASE"/>
</dbReference>
<reference evidence="2 3" key="1">
    <citation type="submission" date="2020-08" db="EMBL/GenBank/DDBJ databases">
        <title>Stenotrophomonas sp. W1S232.</title>
        <authorList>
            <person name="Deng Y."/>
        </authorList>
    </citation>
    <scope>NUCLEOTIDE SEQUENCE [LARGE SCALE GENOMIC DNA]</scope>
    <source>
        <strain evidence="2 3">W1S232</strain>
    </source>
</reference>
<comment type="caution">
    <text evidence="2">The sequence shown here is derived from an EMBL/GenBank/DDBJ whole genome shotgun (WGS) entry which is preliminary data.</text>
</comment>
<gene>
    <name evidence="2" type="ORF">H4O09_10480</name>
</gene>
<dbReference type="PANTHER" id="PTHR43798">
    <property type="entry name" value="MONOACYLGLYCEROL LIPASE"/>
    <property type="match status" value="1"/>
</dbReference>
<dbReference type="GO" id="GO:0016787">
    <property type="term" value="F:hydrolase activity"/>
    <property type="evidence" value="ECO:0007669"/>
    <property type="project" value="UniProtKB-KW"/>
</dbReference>
<dbReference type="SUPFAM" id="SSF53474">
    <property type="entry name" value="alpha/beta-Hydrolases"/>
    <property type="match status" value="1"/>
</dbReference>
<keyword evidence="2" id="KW-0378">Hydrolase</keyword>
<accession>A0A7W3V0W3</accession>
<proteinExistence type="predicted"/>
<dbReference type="EMBL" id="JACIUV010000004">
    <property type="protein sequence ID" value="MBB1117474.1"/>
    <property type="molecule type" value="Genomic_DNA"/>
</dbReference>
<dbReference type="InterPro" id="IPR000639">
    <property type="entry name" value="Epox_hydrolase-like"/>
</dbReference>